<dbReference type="AlphaFoldDB" id="A0A8B6FN13"/>
<feature type="region of interest" description="Disordered" evidence="1">
    <location>
        <begin position="441"/>
        <end position="526"/>
    </location>
</feature>
<feature type="region of interest" description="Disordered" evidence="1">
    <location>
        <begin position="362"/>
        <end position="386"/>
    </location>
</feature>
<feature type="compositionally biased region" description="Basic and acidic residues" evidence="1">
    <location>
        <begin position="35"/>
        <end position="49"/>
    </location>
</feature>
<evidence type="ECO:0000256" key="1">
    <source>
        <dbReference type="SAM" id="MobiDB-lite"/>
    </source>
</evidence>
<gene>
    <name evidence="2" type="ORF">MGAL_10B047445</name>
</gene>
<organism evidence="2 3">
    <name type="scientific">Mytilus galloprovincialis</name>
    <name type="common">Mediterranean mussel</name>
    <dbReference type="NCBI Taxonomy" id="29158"/>
    <lineage>
        <taxon>Eukaryota</taxon>
        <taxon>Metazoa</taxon>
        <taxon>Spiralia</taxon>
        <taxon>Lophotrochozoa</taxon>
        <taxon>Mollusca</taxon>
        <taxon>Bivalvia</taxon>
        <taxon>Autobranchia</taxon>
        <taxon>Pteriomorphia</taxon>
        <taxon>Mytilida</taxon>
        <taxon>Mytiloidea</taxon>
        <taxon>Mytilidae</taxon>
        <taxon>Mytilinae</taxon>
        <taxon>Mytilus</taxon>
    </lineage>
</organism>
<evidence type="ECO:0000313" key="2">
    <source>
        <dbReference type="EMBL" id="VDI52187.1"/>
    </source>
</evidence>
<dbReference type="EMBL" id="UYJE01007160">
    <property type="protein sequence ID" value="VDI52187.1"/>
    <property type="molecule type" value="Genomic_DNA"/>
</dbReference>
<feature type="compositionally biased region" description="Polar residues" evidence="1">
    <location>
        <begin position="490"/>
        <end position="517"/>
    </location>
</feature>
<evidence type="ECO:0000313" key="3">
    <source>
        <dbReference type="Proteomes" id="UP000596742"/>
    </source>
</evidence>
<sequence>MSEKVWKWQPRFVSPTLLLKMKYAEKENNNTGYDDLIRQKPTIPEDYRTPPRNLGPEFIYQKKFQTSELTSQISSLKNERQEDERNMSQNVHSLPVKIRQMTYNAAEDKGSMNNGSTPRNKERPILEEKYWSTDIVKQVETWMKNQRFSEQYAPSSQRSQQYTPPIQSERSLKRRRKRQSQKDGESGGAYTESINYTDSEIVSTAESKAIQRKFIEKEDKKIMRNNGVKVYPSRVESGHTNRENMYNKSIERPSKNSRFGSIHDEIEFQKRYKRISDLQNHLQFVNGSYLSGKNILVEKKLAPVTDCTRRFKQLNPSEMFAISPLEHLNIKTKSKQKHFLQATQVSHNNRYKSKKKPFPWQKFKKLPDISPDSKPPNKALSESDVQLGDEIGRDTARSGYVSSLLSQDDTKDERAKSVVTNSSYGPYQEMKVTIHIRYKKPQSSPIDKSEDESVSETSSVQSSEDNTSPAYDGRVHSVNQEKTTSRETKITTLSQNDQNLVHSTNFRGLSRTSNMSKSSKENYKNYEGGTLSSLVISDPVSKIPRHYAGKIRE</sequence>
<feature type="region of interest" description="Disordered" evidence="1">
    <location>
        <begin position="31"/>
        <end position="54"/>
    </location>
</feature>
<feature type="compositionally biased region" description="Polar residues" evidence="1">
    <location>
        <begin position="150"/>
        <end position="166"/>
    </location>
</feature>
<dbReference type="OrthoDB" id="6096259at2759"/>
<feature type="region of interest" description="Disordered" evidence="1">
    <location>
        <begin position="402"/>
        <end position="422"/>
    </location>
</feature>
<keyword evidence="3" id="KW-1185">Reference proteome</keyword>
<feature type="compositionally biased region" description="Low complexity" evidence="1">
    <location>
        <begin position="455"/>
        <end position="465"/>
    </location>
</feature>
<comment type="caution">
    <text evidence="2">The sequence shown here is derived from an EMBL/GenBank/DDBJ whole genome shotgun (WGS) entry which is preliminary data.</text>
</comment>
<protein>
    <submittedName>
        <fullName evidence="2">Uncharacterized protein</fullName>
    </submittedName>
</protein>
<accession>A0A8B6FN13</accession>
<feature type="region of interest" description="Disordered" evidence="1">
    <location>
        <begin position="150"/>
        <end position="192"/>
    </location>
</feature>
<dbReference type="Proteomes" id="UP000596742">
    <property type="component" value="Unassembled WGS sequence"/>
</dbReference>
<name>A0A8B6FN13_MYTGA</name>
<proteinExistence type="predicted"/>
<reference evidence="2" key="1">
    <citation type="submission" date="2018-11" db="EMBL/GenBank/DDBJ databases">
        <authorList>
            <person name="Alioto T."/>
            <person name="Alioto T."/>
        </authorList>
    </citation>
    <scope>NUCLEOTIDE SEQUENCE</scope>
</reference>
<feature type="region of interest" description="Disordered" evidence="1">
    <location>
        <begin position="106"/>
        <end position="125"/>
    </location>
</feature>